<evidence type="ECO:0000256" key="1">
    <source>
        <dbReference type="ARBA" id="ARBA00022441"/>
    </source>
</evidence>
<evidence type="ECO:0000313" key="5">
    <source>
        <dbReference type="Proteomes" id="UP000001396"/>
    </source>
</evidence>
<dbReference type="Gene3D" id="2.120.10.80">
    <property type="entry name" value="Kelch-type beta propeller"/>
    <property type="match status" value="2"/>
</dbReference>
<feature type="compositionally biased region" description="Low complexity" evidence="3">
    <location>
        <begin position="298"/>
        <end position="319"/>
    </location>
</feature>
<dbReference type="InterPro" id="IPR006652">
    <property type="entry name" value="Kelch_1"/>
</dbReference>
<name>D3BH37_HETP5</name>
<dbReference type="EMBL" id="ADBJ01000035">
    <property type="protein sequence ID" value="EFA79421.1"/>
    <property type="molecule type" value="Genomic_DNA"/>
</dbReference>
<dbReference type="Proteomes" id="UP000001396">
    <property type="component" value="Unassembled WGS sequence"/>
</dbReference>
<dbReference type="Pfam" id="PF24681">
    <property type="entry name" value="Kelch_KLHDC2_KLHL20_DRC7"/>
    <property type="match status" value="2"/>
</dbReference>
<feature type="compositionally biased region" description="Low complexity" evidence="3">
    <location>
        <begin position="389"/>
        <end position="421"/>
    </location>
</feature>
<feature type="region of interest" description="Disordered" evidence="3">
    <location>
        <begin position="389"/>
        <end position="498"/>
    </location>
</feature>
<keyword evidence="5" id="KW-1185">Reference proteome</keyword>
<dbReference type="RefSeq" id="XP_020431542.1">
    <property type="nucleotide sequence ID" value="XM_020578673.1"/>
</dbReference>
<keyword evidence="1" id="KW-0880">Kelch repeat</keyword>
<feature type="compositionally biased region" description="Low complexity" evidence="3">
    <location>
        <begin position="440"/>
        <end position="476"/>
    </location>
</feature>
<sequence length="498" mass="53583">MRLEWKRLGVGGSPEARWGHVTVSLSNGAFLVFGGNGNKTFNDLTLYNSGSNSWSKIEPQGNPPAPRYGHSATPFGQQILIYGGRANSKPFSDVTVLQHQGGDRFKWLKSQHQHKSPEGRAGHTAIAYNNQLIVFGGHNSSRNKYYNSVLTFNIDTGNWDQPTCDGAVPPARGSHSTFQVGNHMYVFGGFDGKKYYNDLHCLDLECKGNSPKPRSGHSSTLMGDRLVIFGGCGSDSNFLNDVHLLSLDDMRWEQPVMAGMENPHPRFRHTANSMGQNKVFIYAGTGSASEDQLLTMPSTTTTSTATASNNNATANQSTTSPPPPTTTTTSTTATSIPTSTTTTTTNNPVVITTTGNNNGNGINNTGGTTPPNSSAASIMMTTTSLITTTTTTTTTSSSSSTSPSPSPSPLSSSPPNTSTTTHQSPIQITSDSFQSGFIVQQPQTQQQQHSQPQQQQQQQQQQHSPSHQSSHSHQQQIINISPERPRQRDKVTEGQSGI</sequence>
<dbReference type="AlphaFoldDB" id="D3BH37"/>
<protein>
    <submittedName>
        <fullName evidence="4">RING zinc finger-containing protein</fullName>
    </submittedName>
</protein>
<dbReference type="InterPro" id="IPR015915">
    <property type="entry name" value="Kelch-typ_b-propeller"/>
</dbReference>
<dbReference type="InParanoid" id="D3BH37"/>
<proteinExistence type="predicted"/>
<gene>
    <name evidence="4" type="primary">rngB</name>
    <name evidence="4" type="ORF">PPL_07839</name>
</gene>
<dbReference type="OMA" id="QSIYVLH"/>
<feature type="compositionally biased region" description="Low complexity" evidence="3">
    <location>
        <begin position="326"/>
        <end position="375"/>
    </location>
</feature>
<dbReference type="Pfam" id="PF01344">
    <property type="entry name" value="Kelch_1"/>
    <property type="match status" value="1"/>
</dbReference>
<evidence type="ECO:0000256" key="2">
    <source>
        <dbReference type="ARBA" id="ARBA00022737"/>
    </source>
</evidence>
<keyword evidence="2" id="KW-0677">Repeat</keyword>
<reference evidence="4 5" key="1">
    <citation type="journal article" date="2011" name="Genome Res.">
        <title>Phylogeny-wide analysis of social amoeba genomes highlights ancient origins for complex intercellular communication.</title>
        <authorList>
            <person name="Heidel A.J."/>
            <person name="Lawal H.M."/>
            <person name="Felder M."/>
            <person name="Schilde C."/>
            <person name="Helps N.R."/>
            <person name="Tunggal B."/>
            <person name="Rivero F."/>
            <person name="John U."/>
            <person name="Schleicher M."/>
            <person name="Eichinger L."/>
            <person name="Platzer M."/>
            <person name="Noegel A.A."/>
            <person name="Schaap P."/>
            <person name="Gloeckner G."/>
        </authorList>
    </citation>
    <scope>NUCLEOTIDE SEQUENCE [LARGE SCALE GENOMIC DNA]</scope>
    <source>
        <strain evidence="5">ATCC 26659 / Pp 5 / PN500</strain>
    </source>
</reference>
<evidence type="ECO:0000313" key="4">
    <source>
        <dbReference type="EMBL" id="EFA79421.1"/>
    </source>
</evidence>
<feature type="compositionally biased region" description="Basic and acidic residues" evidence="3">
    <location>
        <begin position="483"/>
        <end position="492"/>
    </location>
</feature>
<dbReference type="STRING" id="670386.D3BH37"/>
<dbReference type="SUPFAM" id="SSF117281">
    <property type="entry name" value="Kelch motif"/>
    <property type="match status" value="1"/>
</dbReference>
<accession>D3BH37</accession>
<organism evidence="4 5">
    <name type="scientific">Heterostelium pallidum (strain ATCC 26659 / Pp 5 / PN500)</name>
    <name type="common">Cellular slime mold</name>
    <name type="synonym">Polysphondylium pallidum</name>
    <dbReference type="NCBI Taxonomy" id="670386"/>
    <lineage>
        <taxon>Eukaryota</taxon>
        <taxon>Amoebozoa</taxon>
        <taxon>Evosea</taxon>
        <taxon>Eumycetozoa</taxon>
        <taxon>Dictyostelia</taxon>
        <taxon>Acytosteliales</taxon>
        <taxon>Acytosteliaceae</taxon>
        <taxon>Heterostelium</taxon>
    </lineage>
</organism>
<feature type="compositionally biased region" description="Polar residues" evidence="3">
    <location>
        <begin position="422"/>
        <end position="438"/>
    </location>
</feature>
<feature type="region of interest" description="Disordered" evidence="3">
    <location>
        <begin position="298"/>
        <end position="375"/>
    </location>
</feature>
<comment type="caution">
    <text evidence="4">The sequence shown here is derived from an EMBL/GenBank/DDBJ whole genome shotgun (WGS) entry which is preliminary data.</text>
</comment>
<dbReference type="GeneID" id="31363320"/>
<dbReference type="PANTHER" id="PTHR46093">
    <property type="entry name" value="ACYL-COA-BINDING DOMAIN-CONTAINING PROTEIN 5"/>
    <property type="match status" value="1"/>
</dbReference>
<evidence type="ECO:0000256" key="3">
    <source>
        <dbReference type="SAM" id="MobiDB-lite"/>
    </source>
</evidence>
<dbReference type="PANTHER" id="PTHR46093:SF3">
    <property type="entry name" value="ACYL-COA-BINDING DOMAIN-CONTAINING PROTEIN 4"/>
    <property type="match status" value="1"/>
</dbReference>